<dbReference type="OrthoDB" id="3249498at2759"/>
<sequence length="146" mass="16025">MGIWVPGDNLGLICTTDPSCPLSNIIFYWEALTVLAAIEWSTSSPLLAGHSVENPLRLTIHSDNMNTVNVFSSLSAQPEYNPILMAAVDLLIRHNIDLRVVHIPGDDNTTADSLSRFNLDSVKKNHPSIKIQHFKPPRTSAGGLKK</sequence>
<proteinExistence type="predicted"/>
<evidence type="ECO:0000313" key="2">
    <source>
        <dbReference type="Proteomes" id="UP000297245"/>
    </source>
</evidence>
<reference evidence="1 2" key="1">
    <citation type="journal article" date="2019" name="Nat. Ecol. Evol.">
        <title>Megaphylogeny resolves global patterns of mushroom evolution.</title>
        <authorList>
            <person name="Varga T."/>
            <person name="Krizsan K."/>
            <person name="Foldi C."/>
            <person name="Dima B."/>
            <person name="Sanchez-Garcia M."/>
            <person name="Sanchez-Ramirez S."/>
            <person name="Szollosi G.J."/>
            <person name="Szarkandi J.G."/>
            <person name="Papp V."/>
            <person name="Albert L."/>
            <person name="Andreopoulos W."/>
            <person name="Angelini C."/>
            <person name="Antonin V."/>
            <person name="Barry K.W."/>
            <person name="Bougher N.L."/>
            <person name="Buchanan P."/>
            <person name="Buyck B."/>
            <person name="Bense V."/>
            <person name="Catcheside P."/>
            <person name="Chovatia M."/>
            <person name="Cooper J."/>
            <person name="Damon W."/>
            <person name="Desjardin D."/>
            <person name="Finy P."/>
            <person name="Geml J."/>
            <person name="Haridas S."/>
            <person name="Hughes K."/>
            <person name="Justo A."/>
            <person name="Karasinski D."/>
            <person name="Kautmanova I."/>
            <person name="Kiss B."/>
            <person name="Kocsube S."/>
            <person name="Kotiranta H."/>
            <person name="LaButti K.M."/>
            <person name="Lechner B.E."/>
            <person name="Liimatainen K."/>
            <person name="Lipzen A."/>
            <person name="Lukacs Z."/>
            <person name="Mihaltcheva S."/>
            <person name="Morgado L.N."/>
            <person name="Niskanen T."/>
            <person name="Noordeloos M.E."/>
            <person name="Ohm R.A."/>
            <person name="Ortiz-Santana B."/>
            <person name="Ovrebo C."/>
            <person name="Racz N."/>
            <person name="Riley R."/>
            <person name="Savchenko A."/>
            <person name="Shiryaev A."/>
            <person name="Soop K."/>
            <person name="Spirin V."/>
            <person name="Szebenyi C."/>
            <person name="Tomsovsky M."/>
            <person name="Tulloss R.E."/>
            <person name="Uehling J."/>
            <person name="Grigoriev I.V."/>
            <person name="Vagvolgyi C."/>
            <person name="Papp T."/>
            <person name="Martin F.M."/>
            <person name="Miettinen O."/>
            <person name="Hibbett D.S."/>
            <person name="Nagy L.G."/>
        </authorList>
    </citation>
    <scope>NUCLEOTIDE SEQUENCE [LARGE SCALE GENOMIC DNA]</scope>
    <source>
        <strain evidence="1 2">CBS 962.96</strain>
    </source>
</reference>
<keyword evidence="2" id="KW-1185">Reference proteome</keyword>
<accession>A0A4S8KMD5</accession>
<dbReference type="EMBL" id="ML180738">
    <property type="protein sequence ID" value="THU76722.1"/>
    <property type="molecule type" value="Genomic_DNA"/>
</dbReference>
<gene>
    <name evidence="1" type="ORF">K435DRAFT_704129</name>
</gene>
<evidence type="ECO:0000313" key="1">
    <source>
        <dbReference type="EMBL" id="THU76722.1"/>
    </source>
</evidence>
<evidence type="ECO:0008006" key="3">
    <source>
        <dbReference type="Google" id="ProtNLM"/>
    </source>
</evidence>
<protein>
    <recommendedName>
        <fullName evidence="3">RNase H type-1 domain-containing protein</fullName>
    </recommendedName>
</protein>
<dbReference type="AlphaFoldDB" id="A0A4S8KMD5"/>
<dbReference type="Proteomes" id="UP000297245">
    <property type="component" value="Unassembled WGS sequence"/>
</dbReference>
<name>A0A4S8KMD5_DENBC</name>
<organism evidence="1 2">
    <name type="scientific">Dendrothele bispora (strain CBS 962.96)</name>
    <dbReference type="NCBI Taxonomy" id="1314807"/>
    <lineage>
        <taxon>Eukaryota</taxon>
        <taxon>Fungi</taxon>
        <taxon>Dikarya</taxon>
        <taxon>Basidiomycota</taxon>
        <taxon>Agaricomycotina</taxon>
        <taxon>Agaricomycetes</taxon>
        <taxon>Agaricomycetidae</taxon>
        <taxon>Agaricales</taxon>
        <taxon>Agaricales incertae sedis</taxon>
        <taxon>Dendrothele</taxon>
    </lineage>
</organism>